<protein>
    <recommendedName>
        <fullName evidence="3">Lipoprotein</fullName>
    </recommendedName>
</protein>
<dbReference type="PROSITE" id="PS51257">
    <property type="entry name" value="PROKAR_LIPOPROTEIN"/>
    <property type="match status" value="1"/>
</dbReference>
<dbReference type="EMBL" id="WINI01000006">
    <property type="protein sequence ID" value="MQR01362.1"/>
    <property type="molecule type" value="Genomic_DNA"/>
</dbReference>
<evidence type="ECO:0008006" key="3">
    <source>
        <dbReference type="Google" id="ProtNLM"/>
    </source>
</evidence>
<keyword evidence="2" id="KW-1185">Reference proteome</keyword>
<name>A0A843YVV7_9BURK</name>
<organism evidence="1 2">
    <name type="scientific">Glaciimonas soli</name>
    <dbReference type="NCBI Taxonomy" id="2590999"/>
    <lineage>
        <taxon>Bacteria</taxon>
        <taxon>Pseudomonadati</taxon>
        <taxon>Pseudomonadota</taxon>
        <taxon>Betaproteobacteria</taxon>
        <taxon>Burkholderiales</taxon>
        <taxon>Oxalobacteraceae</taxon>
        <taxon>Glaciimonas</taxon>
    </lineage>
</organism>
<accession>A0A843YVV7</accession>
<dbReference type="RefSeq" id="WP_153234983.1">
    <property type="nucleotide sequence ID" value="NZ_WINI01000006.1"/>
</dbReference>
<evidence type="ECO:0000313" key="2">
    <source>
        <dbReference type="Proteomes" id="UP000451565"/>
    </source>
</evidence>
<dbReference type="Proteomes" id="UP000451565">
    <property type="component" value="Unassembled WGS sequence"/>
</dbReference>
<sequence>MKKLLLLGTIGATMLLGGCVAVPYDGYGYGAVPAYGTPYYAPYGAVDSAYVYPAIGVGVGVGYYRGWGWGRGGGWHGH</sequence>
<reference evidence="1 2" key="1">
    <citation type="submission" date="2019-10" db="EMBL/GenBank/DDBJ databases">
        <title>Glaciimonas soli sp. nov., a psychrophilic bacterium isolated from the forest soil of a high elevation mountain in Taiwan.</title>
        <authorList>
            <person name="Wang L.-T."/>
            <person name="Shieh W.Y."/>
        </authorList>
    </citation>
    <scope>NUCLEOTIDE SEQUENCE [LARGE SCALE GENOMIC DNA]</scope>
    <source>
        <strain evidence="1 2">GS1</strain>
    </source>
</reference>
<evidence type="ECO:0000313" key="1">
    <source>
        <dbReference type="EMBL" id="MQR01362.1"/>
    </source>
</evidence>
<proteinExistence type="predicted"/>
<comment type="caution">
    <text evidence="1">The sequence shown here is derived from an EMBL/GenBank/DDBJ whole genome shotgun (WGS) entry which is preliminary data.</text>
</comment>
<dbReference type="AlphaFoldDB" id="A0A843YVV7"/>
<gene>
    <name evidence="1" type="ORF">GEV47_11815</name>
</gene>